<evidence type="ECO:0000313" key="2">
    <source>
        <dbReference type="Proteomes" id="UP001172102"/>
    </source>
</evidence>
<organism evidence="1 2">
    <name type="scientific">Lasiosphaeris hirsuta</name>
    <dbReference type="NCBI Taxonomy" id="260670"/>
    <lineage>
        <taxon>Eukaryota</taxon>
        <taxon>Fungi</taxon>
        <taxon>Dikarya</taxon>
        <taxon>Ascomycota</taxon>
        <taxon>Pezizomycotina</taxon>
        <taxon>Sordariomycetes</taxon>
        <taxon>Sordariomycetidae</taxon>
        <taxon>Sordariales</taxon>
        <taxon>Lasiosphaeriaceae</taxon>
        <taxon>Lasiosphaeris</taxon>
    </lineage>
</organism>
<name>A0AA40DFM8_9PEZI</name>
<reference evidence="1" key="1">
    <citation type="submission" date="2023-06" db="EMBL/GenBank/DDBJ databases">
        <title>Genome-scale phylogeny and comparative genomics of the fungal order Sordariales.</title>
        <authorList>
            <consortium name="Lawrence Berkeley National Laboratory"/>
            <person name="Hensen N."/>
            <person name="Bonometti L."/>
            <person name="Westerberg I."/>
            <person name="Brannstrom I.O."/>
            <person name="Guillou S."/>
            <person name="Cros-Aarteil S."/>
            <person name="Calhoun S."/>
            <person name="Haridas S."/>
            <person name="Kuo A."/>
            <person name="Mondo S."/>
            <person name="Pangilinan J."/>
            <person name="Riley R."/>
            <person name="Labutti K."/>
            <person name="Andreopoulos B."/>
            <person name="Lipzen A."/>
            <person name="Chen C."/>
            <person name="Yanf M."/>
            <person name="Daum C."/>
            <person name="Ng V."/>
            <person name="Clum A."/>
            <person name="Steindorff A."/>
            <person name="Ohm R."/>
            <person name="Martin F."/>
            <person name="Silar P."/>
            <person name="Natvig D."/>
            <person name="Lalanne C."/>
            <person name="Gautier V."/>
            <person name="Ament-Velasquez S.L."/>
            <person name="Kruys A."/>
            <person name="Hutchinson M.I."/>
            <person name="Powell A.J."/>
            <person name="Barry K."/>
            <person name="Miller A.N."/>
            <person name="Grigoriev I.V."/>
            <person name="Debuchy R."/>
            <person name="Gladieux P."/>
            <person name="Thoren M.H."/>
            <person name="Johannesson H."/>
        </authorList>
    </citation>
    <scope>NUCLEOTIDE SEQUENCE</scope>
    <source>
        <strain evidence="1">SMH4607-1</strain>
    </source>
</reference>
<proteinExistence type="predicted"/>
<evidence type="ECO:0000313" key="1">
    <source>
        <dbReference type="EMBL" id="KAK0701300.1"/>
    </source>
</evidence>
<keyword evidence="2" id="KW-1185">Reference proteome</keyword>
<sequence length="90" mass="10390">MHHCGLLDNSVALQHRILAGIAARVQRTCALRDGFRNKLEPLYTRQSTWWNLTWEDRTKTTVVNFITFPNISKIYVDLQNASTTLKTTID</sequence>
<dbReference type="AlphaFoldDB" id="A0AA40DFM8"/>
<comment type="caution">
    <text evidence="1">The sequence shown here is derived from an EMBL/GenBank/DDBJ whole genome shotgun (WGS) entry which is preliminary data.</text>
</comment>
<accession>A0AA40DFM8</accession>
<dbReference type="EMBL" id="JAUKUA010000010">
    <property type="protein sequence ID" value="KAK0701300.1"/>
    <property type="molecule type" value="Genomic_DNA"/>
</dbReference>
<dbReference type="Proteomes" id="UP001172102">
    <property type="component" value="Unassembled WGS sequence"/>
</dbReference>
<protein>
    <submittedName>
        <fullName evidence="1">Uncharacterized protein</fullName>
    </submittedName>
</protein>
<gene>
    <name evidence="1" type="ORF">B0H67DRAFT_98126</name>
</gene>